<evidence type="ECO:0000313" key="2">
    <source>
        <dbReference type="EMBL" id="KAK9750831.1"/>
    </source>
</evidence>
<accession>A0AAW1MXJ4</accession>
<dbReference type="AlphaFoldDB" id="A0AAW1MXJ4"/>
<sequence length="131" mass="15530">MTIIIKKIVFSSHQHYTKILYFHHINITQNCIFITSTHYPKDYTTNKERDKKITIKREYCGERRRGGRRSTAARGGRRSKGSTSGREYQRRETEQREYQRRAVLVMMNETLDPSQRSTVAVVMNESDGVRW</sequence>
<protein>
    <submittedName>
        <fullName evidence="2">Uncharacterized protein</fullName>
    </submittedName>
</protein>
<gene>
    <name evidence="2" type="ORF">RND81_02G225200</name>
</gene>
<feature type="compositionally biased region" description="Basic and acidic residues" evidence="1">
    <location>
        <begin position="55"/>
        <end position="64"/>
    </location>
</feature>
<dbReference type="EMBL" id="JBDFQZ010000002">
    <property type="protein sequence ID" value="KAK9750831.1"/>
    <property type="molecule type" value="Genomic_DNA"/>
</dbReference>
<proteinExistence type="predicted"/>
<organism evidence="2 3">
    <name type="scientific">Saponaria officinalis</name>
    <name type="common">Common soapwort</name>
    <name type="synonym">Lychnis saponaria</name>
    <dbReference type="NCBI Taxonomy" id="3572"/>
    <lineage>
        <taxon>Eukaryota</taxon>
        <taxon>Viridiplantae</taxon>
        <taxon>Streptophyta</taxon>
        <taxon>Embryophyta</taxon>
        <taxon>Tracheophyta</taxon>
        <taxon>Spermatophyta</taxon>
        <taxon>Magnoliopsida</taxon>
        <taxon>eudicotyledons</taxon>
        <taxon>Gunneridae</taxon>
        <taxon>Pentapetalae</taxon>
        <taxon>Caryophyllales</taxon>
        <taxon>Caryophyllaceae</taxon>
        <taxon>Caryophylleae</taxon>
        <taxon>Saponaria</taxon>
    </lineage>
</organism>
<evidence type="ECO:0000256" key="1">
    <source>
        <dbReference type="SAM" id="MobiDB-lite"/>
    </source>
</evidence>
<name>A0AAW1MXJ4_SAPOF</name>
<dbReference type="Proteomes" id="UP001443914">
    <property type="component" value="Unassembled WGS sequence"/>
</dbReference>
<comment type="caution">
    <text evidence="2">The sequence shown here is derived from an EMBL/GenBank/DDBJ whole genome shotgun (WGS) entry which is preliminary data.</text>
</comment>
<reference evidence="2" key="1">
    <citation type="submission" date="2024-03" db="EMBL/GenBank/DDBJ databases">
        <title>WGS assembly of Saponaria officinalis var. Norfolk2.</title>
        <authorList>
            <person name="Jenkins J."/>
            <person name="Shu S."/>
            <person name="Grimwood J."/>
            <person name="Barry K."/>
            <person name="Goodstein D."/>
            <person name="Schmutz J."/>
            <person name="Leebens-Mack J."/>
            <person name="Osbourn A."/>
        </authorList>
    </citation>
    <scope>NUCLEOTIDE SEQUENCE [LARGE SCALE GENOMIC DNA]</scope>
    <source>
        <strain evidence="2">JIC</strain>
    </source>
</reference>
<feature type="region of interest" description="Disordered" evidence="1">
    <location>
        <begin position="55"/>
        <end position="97"/>
    </location>
</feature>
<feature type="compositionally biased region" description="Basic and acidic residues" evidence="1">
    <location>
        <begin position="87"/>
        <end position="97"/>
    </location>
</feature>
<keyword evidence="3" id="KW-1185">Reference proteome</keyword>
<evidence type="ECO:0000313" key="3">
    <source>
        <dbReference type="Proteomes" id="UP001443914"/>
    </source>
</evidence>